<evidence type="ECO:0000256" key="6">
    <source>
        <dbReference type="RuleBase" id="RU000471"/>
    </source>
</evidence>
<comment type="subcellular location">
    <subcellularLocation>
        <location evidence="1">Membrane</location>
        <topology evidence="1">Multi-pass membrane protein</topology>
    </subcellularLocation>
    <subcellularLocation>
        <location evidence="6">Mitochondrion inner membrane</location>
        <topology evidence="6">Multi-pass membrane protein</topology>
    </subcellularLocation>
</comment>
<dbReference type="InterPro" id="IPR001694">
    <property type="entry name" value="NADH_UbQ_OxRdtase_su1/FPO"/>
</dbReference>
<accession>A0A455RGC4</accession>
<evidence type="ECO:0000256" key="4">
    <source>
        <dbReference type="ARBA" id="ARBA00022989"/>
    </source>
</evidence>
<keyword evidence="7" id="KW-0830">Ubiquinone</keyword>
<keyword evidence="4 8" id="KW-1133">Transmembrane helix</keyword>
<keyword evidence="5 8" id="KW-0472">Membrane</keyword>
<evidence type="ECO:0000256" key="5">
    <source>
        <dbReference type="ARBA" id="ARBA00023136"/>
    </source>
</evidence>
<dbReference type="EC" id="7.1.1.2" evidence="7"/>
<dbReference type="PANTHER" id="PTHR11432:SF3">
    <property type="entry name" value="NADH-UBIQUINONE OXIDOREDUCTASE CHAIN 1"/>
    <property type="match status" value="1"/>
</dbReference>
<keyword evidence="3 6" id="KW-0812">Transmembrane</keyword>
<gene>
    <name evidence="9" type="primary">nad1</name>
</gene>
<dbReference type="Pfam" id="PF00146">
    <property type="entry name" value="NADHdh"/>
    <property type="match status" value="1"/>
</dbReference>
<reference evidence="9" key="1">
    <citation type="journal article" date="2019" name="Sci. Rep.">
        <title>Horizontally-acquired genetic elements in the mitochondrial genome of a centrohelid Marophrys sp. SRT127.</title>
        <authorList>
            <person name="Nishimura Y."/>
            <person name="Shiratori T."/>
            <person name="Ishida K."/>
            <person name="Hashimoto T."/>
            <person name="Ohkuma M."/>
            <person name="Inagaki Y."/>
        </authorList>
    </citation>
    <scope>NUCLEOTIDE SEQUENCE</scope>
    <source>
        <strain evidence="9">SRT127</strain>
    </source>
</reference>
<proteinExistence type="inferred from homology"/>
<dbReference type="AlphaFoldDB" id="A0A455RGC4"/>
<dbReference type="GO" id="GO:0008137">
    <property type="term" value="F:NADH dehydrogenase (ubiquinone) activity"/>
    <property type="evidence" value="ECO:0007669"/>
    <property type="project" value="UniProtKB-EC"/>
</dbReference>
<feature type="transmembrane region" description="Helical" evidence="8">
    <location>
        <begin position="109"/>
        <end position="130"/>
    </location>
</feature>
<keyword evidence="6" id="KW-0520">NAD</keyword>
<organism evidence="9">
    <name type="scientific">Marophrys sp. SRT127</name>
    <dbReference type="NCBI Taxonomy" id="2488311"/>
    <lineage>
        <taxon>Eukaryota</taxon>
        <taxon>Haptista</taxon>
        <taxon>Centroplasthelida</taxon>
        <taxon>Panacanthocystida</taxon>
        <taxon>Acanthocystida</taxon>
        <taxon>Marophrys</taxon>
    </lineage>
</organism>
<feature type="transmembrane region" description="Helical" evidence="8">
    <location>
        <begin position="6"/>
        <end position="29"/>
    </location>
</feature>
<comment type="similarity">
    <text evidence="2 6">Belongs to the complex I subunit 1 family.</text>
</comment>
<evidence type="ECO:0000256" key="1">
    <source>
        <dbReference type="ARBA" id="ARBA00004141"/>
    </source>
</evidence>
<evidence type="ECO:0000256" key="8">
    <source>
        <dbReference type="SAM" id="Phobius"/>
    </source>
</evidence>
<feature type="transmembrane region" description="Helical" evidence="8">
    <location>
        <begin position="303"/>
        <end position="324"/>
    </location>
</feature>
<feature type="transmembrane region" description="Helical" evidence="8">
    <location>
        <begin position="263"/>
        <end position="283"/>
    </location>
</feature>
<geneLocation type="mitochondrion" evidence="9"/>
<dbReference type="HAMAP" id="MF_01350">
    <property type="entry name" value="NDH1_NuoH"/>
    <property type="match status" value="1"/>
</dbReference>
<dbReference type="NCBIfam" id="NF004741">
    <property type="entry name" value="PRK06076.1-2"/>
    <property type="match status" value="1"/>
</dbReference>
<feature type="transmembrane region" description="Helical" evidence="8">
    <location>
        <begin position="74"/>
        <end position="97"/>
    </location>
</feature>
<evidence type="ECO:0000256" key="7">
    <source>
        <dbReference type="RuleBase" id="RU000473"/>
    </source>
</evidence>
<dbReference type="EMBL" id="AP019310">
    <property type="protein sequence ID" value="BBH42922.1"/>
    <property type="molecule type" value="Genomic_DNA"/>
</dbReference>
<evidence type="ECO:0000256" key="3">
    <source>
        <dbReference type="ARBA" id="ARBA00022692"/>
    </source>
</evidence>
<dbReference type="InterPro" id="IPR018086">
    <property type="entry name" value="NADH_UbQ_OxRdtase_su1_CS"/>
</dbReference>
<dbReference type="PANTHER" id="PTHR11432">
    <property type="entry name" value="NADH DEHYDROGENASE SUBUNIT 1"/>
    <property type="match status" value="1"/>
</dbReference>
<dbReference type="PROSITE" id="PS00667">
    <property type="entry name" value="COMPLEX1_ND1_1"/>
    <property type="match status" value="1"/>
</dbReference>
<dbReference type="GO" id="GO:0005743">
    <property type="term" value="C:mitochondrial inner membrane"/>
    <property type="evidence" value="ECO:0007669"/>
    <property type="project" value="UniProtKB-SubCell"/>
</dbReference>
<protein>
    <recommendedName>
        <fullName evidence="7">NADH-ubiquinone oxidoreductase chain 1</fullName>
        <ecNumber evidence="7">7.1.1.2</ecNumber>
    </recommendedName>
</protein>
<feature type="transmembrane region" description="Helical" evidence="8">
    <location>
        <begin position="211"/>
        <end position="232"/>
    </location>
</feature>
<evidence type="ECO:0000256" key="2">
    <source>
        <dbReference type="ARBA" id="ARBA00010535"/>
    </source>
</evidence>
<feature type="transmembrane region" description="Helical" evidence="8">
    <location>
        <begin position="150"/>
        <end position="168"/>
    </location>
</feature>
<feature type="transmembrane region" description="Helical" evidence="8">
    <location>
        <begin position="180"/>
        <end position="199"/>
    </location>
</feature>
<keyword evidence="7 9" id="KW-0496">Mitochondrion</keyword>
<dbReference type="PROSITE" id="PS00668">
    <property type="entry name" value="COMPLEX1_ND1_2"/>
    <property type="match status" value="1"/>
</dbReference>
<comment type="catalytic activity">
    <reaction evidence="7">
        <text>a ubiquinone + NADH + 5 H(+)(in) = a ubiquinol + NAD(+) + 4 H(+)(out)</text>
        <dbReference type="Rhea" id="RHEA:29091"/>
        <dbReference type="Rhea" id="RHEA-COMP:9565"/>
        <dbReference type="Rhea" id="RHEA-COMP:9566"/>
        <dbReference type="ChEBI" id="CHEBI:15378"/>
        <dbReference type="ChEBI" id="CHEBI:16389"/>
        <dbReference type="ChEBI" id="CHEBI:17976"/>
        <dbReference type="ChEBI" id="CHEBI:57540"/>
        <dbReference type="ChEBI" id="CHEBI:57945"/>
        <dbReference type="EC" id="7.1.1.2"/>
    </reaction>
</comment>
<dbReference type="GO" id="GO:0009060">
    <property type="term" value="P:aerobic respiration"/>
    <property type="evidence" value="ECO:0007669"/>
    <property type="project" value="TreeGrafter"/>
</dbReference>
<dbReference type="NCBIfam" id="NF004745">
    <property type="entry name" value="PRK06076.1-6"/>
    <property type="match status" value="1"/>
</dbReference>
<evidence type="ECO:0000313" key="9">
    <source>
        <dbReference type="EMBL" id="BBH42922.1"/>
    </source>
</evidence>
<feature type="transmembrane region" description="Helical" evidence="8">
    <location>
        <begin position="239"/>
        <end position="257"/>
    </location>
</feature>
<dbReference type="GO" id="GO:0003954">
    <property type="term" value="F:NADH dehydrogenase activity"/>
    <property type="evidence" value="ECO:0007669"/>
    <property type="project" value="TreeGrafter"/>
</dbReference>
<name>A0A455RGC4_9EUKA</name>
<sequence length="327" mass="36345">MLTIIIASVLKILLIIVPLLLAVAYFTLFERKVIGSMQGRRGPNVVGFFGLLQPLADGLKLFLKETVLPSSANLATYIAAPIITFILSLLGWAVIPFDSNMVFADINISILYIFAVSSLGVYGILLSGWASNSKYAFLGALRSAAQMVSYEVSIGFILINVILCAGSLNLTEIVIAQQNIWYCIPLFPLFIMFFVSALAETNRHPFDLPEAEAELVAGYFVEYSAMGFALFFLGESANIIFMCSLTTLLFLGGWFPLSSALAFIPGFLWFSLKTVFVLFLFIWVRVAYPRYRYDQLMRLGWKVFLPLSLGFLITTASLLIHFNILPL</sequence>